<organism evidence="7 8">
    <name type="scientific">Diploptera punctata</name>
    <name type="common">Pacific beetle cockroach</name>
    <dbReference type="NCBI Taxonomy" id="6984"/>
    <lineage>
        <taxon>Eukaryota</taxon>
        <taxon>Metazoa</taxon>
        <taxon>Ecdysozoa</taxon>
        <taxon>Arthropoda</taxon>
        <taxon>Hexapoda</taxon>
        <taxon>Insecta</taxon>
        <taxon>Pterygota</taxon>
        <taxon>Neoptera</taxon>
        <taxon>Polyneoptera</taxon>
        <taxon>Dictyoptera</taxon>
        <taxon>Blattodea</taxon>
        <taxon>Blaberoidea</taxon>
        <taxon>Blaberidae</taxon>
        <taxon>Diplopterinae</taxon>
        <taxon>Diploptera</taxon>
    </lineage>
</organism>
<feature type="transmembrane region" description="Helical" evidence="6">
    <location>
        <begin position="237"/>
        <end position="256"/>
    </location>
</feature>
<evidence type="ECO:0008006" key="9">
    <source>
        <dbReference type="Google" id="ProtNLM"/>
    </source>
</evidence>
<dbReference type="InterPro" id="IPR036259">
    <property type="entry name" value="MFS_trans_sf"/>
</dbReference>
<evidence type="ECO:0000313" key="8">
    <source>
        <dbReference type="Proteomes" id="UP001233999"/>
    </source>
</evidence>
<evidence type="ECO:0000256" key="5">
    <source>
        <dbReference type="SAM" id="MobiDB-lite"/>
    </source>
</evidence>
<protein>
    <recommendedName>
        <fullName evidence="9">Facilitated trehalose transporter Tret1-like</fullName>
    </recommendedName>
</protein>
<dbReference type="Gene3D" id="1.20.1250.20">
    <property type="entry name" value="MFS general substrate transporter like domains"/>
    <property type="match status" value="1"/>
</dbReference>
<dbReference type="EMBL" id="JASPKZ010001184">
    <property type="protein sequence ID" value="KAJ9598738.1"/>
    <property type="molecule type" value="Genomic_DNA"/>
</dbReference>
<reference evidence="7" key="2">
    <citation type="submission" date="2023-05" db="EMBL/GenBank/DDBJ databases">
        <authorList>
            <person name="Fouks B."/>
        </authorList>
    </citation>
    <scope>NUCLEOTIDE SEQUENCE</scope>
    <source>
        <strain evidence="7">Stay&amp;Tobe</strain>
        <tissue evidence="7">Testes</tissue>
    </source>
</reference>
<feature type="region of interest" description="Disordered" evidence="5">
    <location>
        <begin position="358"/>
        <end position="380"/>
    </location>
</feature>
<sequence length="380" mass="42066">MSSLAFIGALISSPIFGYISQRYGRKIAGYLTVIPFLIGWLPIIFSELIPLYYVSDSGALGTIRAGVGNLSAILICAIGPILSIRDTAIMCFITPLVFAVAFYWMPESPMFLMKSGRTKEAMEAMTWLRGGNKQNAQEEISKLALVVEESKSKQVSIKSLISSRGTRRGLGMCMLLAAAQQLSGIYPVMNYCVSLFQSAGGSVSPNTASVIMTSLQLFGSIISSILLDYLGRRISMIGSEIIMTLSLGSLGMYFYLQKLDFDLTYVGFLPMLCIALYVLAHSIGIGSRASYFNTTVTAWGLSFMATKLYPTAVFYLGLYGCYWLFSFVCILFTIYIFFKIPETKNRSLDSILRELNDESSKQTDIEVKNKSTKENIPERY</sequence>
<evidence type="ECO:0000313" key="7">
    <source>
        <dbReference type="EMBL" id="KAJ9598738.1"/>
    </source>
</evidence>
<evidence type="ECO:0000256" key="4">
    <source>
        <dbReference type="ARBA" id="ARBA00023136"/>
    </source>
</evidence>
<dbReference type="PANTHER" id="PTHR48021:SF1">
    <property type="entry name" value="GH07001P-RELATED"/>
    <property type="match status" value="1"/>
</dbReference>
<evidence type="ECO:0000256" key="2">
    <source>
        <dbReference type="ARBA" id="ARBA00022692"/>
    </source>
</evidence>
<feature type="transmembrane region" description="Helical" evidence="6">
    <location>
        <begin position="87"/>
        <end position="105"/>
    </location>
</feature>
<gene>
    <name evidence="7" type="ORF">L9F63_026729</name>
</gene>
<accession>A0AAD8EQB3</accession>
<reference evidence="7" key="1">
    <citation type="journal article" date="2023" name="IScience">
        <title>Live-bearing cockroach genome reveals convergent evolutionary mechanisms linked to viviparity in insects and beyond.</title>
        <authorList>
            <person name="Fouks B."/>
            <person name="Harrison M.C."/>
            <person name="Mikhailova A.A."/>
            <person name="Marchal E."/>
            <person name="English S."/>
            <person name="Carruthers M."/>
            <person name="Jennings E.C."/>
            <person name="Chiamaka E.L."/>
            <person name="Frigard R.A."/>
            <person name="Pippel M."/>
            <person name="Attardo G.M."/>
            <person name="Benoit J.B."/>
            <person name="Bornberg-Bauer E."/>
            <person name="Tobe S.S."/>
        </authorList>
    </citation>
    <scope>NUCLEOTIDE SEQUENCE</scope>
    <source>
        <strain evidence="7">Stay&amp;Tobe</strain>
    </source>
</reference>
<feature type="transmembrane region" description="Helical" evidence="6">
    <location>
        <begin position="27"/>
        <end position="49"/>
    </location>
</feature>
<feature type="transmembrane region" description="Helical" evidence="6">
    <location>
        <begin position="262"/>
        <end position="279"/>
    </location>
</feature>
<dbReference type="GO" id="GO:0016020">
    <property type="term" value="C:membrane"/>
    <property type="evidence" value="ECO:0007669"/>
    <property type="project" value="UniProtKB-SubCell"/>
</dbReference>
<proteinExistence type="predicted"/>
<keyword evidence="3 6" id="KW-1133">Transmembrane helix</keyword>
<evidence type="ECO:0000256" key="3">
    <source>
        <dbReference type="ARBA" id="ARBA00022989"/>
    </source>
</evidence>
<feature type="transmembrane region" description="Helical" evidence="6">
    <location>
        <begin position="61"/>
        <end position="81"/>
    </location>
</feature>
<keyword evidence="8" id="KW-1185">Reference proteome</keyword>
<keyword evidence="4 6" id="KW-0472">Membrane</keyword>
<evidence type="ECO:0000256" key="1">
    <source>
        <dbReference type="ARBA" id="ARBA00004370"/>
    </source>
</evidence>
<dbReference type="GO" id="GO:0022857">
    <property type="term" value="F:transmembrane transporter activity"/>
    <property type="evidence" value="ECO:0007669"/>
    <property type="project" value="InterPro"/>
</dbReference>
<dbReference type="InterPro" id="IPR005828">
    <property type="entry name" value="MFS_sugar_transport-like"/>
</dbReference>
<dbReference type="Pfam" id="PF00083">
    <property type="entry name" value="Sugar_tr"/>
    <property type="match status" value="1"/>
</dbReference>
<dbReference type="AlphaFoldDB" id="A0AAD8EQB3"/>
<feature type="transmembrane region" description="Helical" evidence="6">
    <location>
        <begin position="316"/>
        <end position="338"/>
    </location>
</feature>
<dbReference type="InterPro" id="IPR050549">
    <property type="entry name" value="MFS_Trehalose_Transporter"/>
</dbReference>
<dbReference type="SUPFAM" id="SSF103473">
    <property type="entry name" value="MFS general substrate transporter"/>
    <property type="match status" value="1"/>
</dbReference>
<dbReference type="Proteomes" id="UP001233999">
    <property type="component" value="Unassembled WGS sequence"/>
</dbReference>
<evidence type="ECO:0000256" key="6">
    <source>
        <dbReference type="SAM" id="Phobius"/>
    </source>
</evidence>
<keyword evidence="2 6" id="KW-0812">Transmembrane</keyword>
<name>A0AAD8EQB3_DIPPU</name>
<dbReference type="PANTHER" id="PTHR48021">
    <property type="match status" value="1"/>
</dbReference>
<comment type="subcellular location">
    <subcellularLocation>
        <location evidence="1">Membrane</location>
    </subcellularLocation>
</comment>
<comment type="caution">
    <text evidence="7">The sequence shown here is derived from an EMBL/GenBank/DDBJ whole genome shotgun (WGS) entry which is preliminary data.</text>
</comment>